<feature type="region of interest" description="Disordered" evidence="1">
    <location>
        <begin position="1"/>
        <end position="38"/>
    </location>
</feature>
<feature type="compositionally biased region" description="Polar residues" evidence="1">
    <location>
        <begin position="1830"/>
        <end position="1840"/>
    </location>
</feature>
<feature type="compositionally biased region" description="Polar residues" evidence="1">
    <location>
        <begin position="1809"/>
        <end position="1820"/>
    </location>
</feature>
<reference evidence="2" key="1">
    <citation type="submission" date="2025-08" db="UniProtKB">
        <authorList>
            <consortium name="RefSeq"/>
        </authorList>
    </citation>
    <scope>IDENTIFICATION</scope>
</reference>
<dbReference type="KEGG" id="pxu:106124301"/>
<feature type="region of interest" description="Disordered" evidence="1">
    <location>
        <begin position="477"/>
        <end position="528"/>
    </location>
</feature>
<evidence type="ECO:0000256" key="1">
    <source>
        <dbReference type="SAM" id="MobiDB-lite"/>
    </source>
</evidence>
<dbReference type="RefSeq" id="XP_013176265.1">
    <property type="nucleotide sequence ID" value="XM_013320811.1"/>
</dbReference>
<organism evidence="2">
    <name type="scientific">Papilio xuthus</name>
    <name type="common">Asian swallowtail butterfly</name>
    <dbReference type="NCBI Taxonomy" id="66420"/>
    <lineage>
        <taxon>Eukaryota</taxon>
        <taxon>Metazoa</taxon>
        <taxon>Ecdysozoa</taxon>
        <taxon>Arthropoda</taxon>
        <taxon>Hexapoda</taxon>
        <taxon>Insecta</taxon>
        <taxon>Pterygota</taxon>
        <taxon>Neoptera</taxon>
        <taxon>Endopterygota</taxon>
        <taxon>Lepidoptera</taxon>
        <taxon>Glossata</taxon>
        <taxon>Ditrysia</taxon>
        <taxon>Papilionoidea</taxon>
        <taxon>Papilionidae</taxon>
        <taxon>Papilioninae</taxon>
        <taxon>Papilio</taxon>
    </lineage>
</organism>
<feature type="region of interest" description="Disordered" evidence="1">
    <location>
        <begin position="1232"/>
        <end position="1261"/>
    </location>
</feature>
<protein>
    <submittedName>
        <fullName evidence="2">Uncharacterized protein LOC106124301</fullName>
    </submittedName>
</protein>
<feature type="region of interest" description="Disordered" evidence="1">
    <location>
        <begin position="1807"/>
        <end position="1840"/>
    </location>
</feature>
<gene>
    <name evidence="2" type="primary">LOC106124301</name>
</gene>
<name>A0AAJ7EG86_PAPXU</name>
<feature type="compositionally biased region" description="Basic and acidic residues" evidence="1">
    <location>
        <begin position="1234"/>
        <end position="1248"/>
    </location>
</feature>
<accession>A0AAJ7EG86</accession>
<feature type="compositionally biased region" description="Polar residues" evidence="1">
    <location>
        <begin position="481"/>
        <end position="495"/>
    </location>
</feature>
<evidence type="ECO:0000313" key="2">
    <source>
        <dbReference type="RefSeq" id="XP_013176265.1"/>
    </source>
</evidence>
<feature type="compositionally biased region" description="Polar residues" evidence="1">
    <location>
        <begin position="503"/>
        <end position="513"/>
    </location>
</feature>
<dbReference type="GeneID" id="106124301"/>
<sequence>MNAKDLRTDSALGGHNNDGSTKYAQSGNSLQNNSKSYQDIGANPLAKVDVQTSRPCAIIGPDRILPSPNCNDGFAKKIISDSWPCSDNIYRQPPDYPHKISEYQPPRNISPRQTFQENMQRIMVTPYNSTKKVDEPNFPVDRNVAMLKNVKVNLPSEAKYCDVPYTIGPACNEQKNLRVAEIPVANLNPGIPRNGPHGWPPNNVNIRPLRPYGAPELYQYSEYPSCAGPRPMPMIRPHRTVQEDPSRLYPEQYYQDPNVRFRPYPSKGRYPPGRYEYISNYPNSFHPPFSPHAFDPQKSAPPHSYPLYPQVPIKYIDRRMGEPILDAYQRPSPQANVAYRNQIFHPSYGTLQPNCIQNNMFPYPSDSSKSVMPNKLPYTNNNKLYLDYETSQNKKITVSDSVYSNDANHTNSMKGEIVYPNYPPVNMHGISQLPLYRKENVPMKNFDYVPHIRNLDPSANFHNPLLRHPIHFSPNAVAISPSDSNTSNDTAQTHATQEDCGYVSQSSTASGRSLDSHMNGFPSDHTYRSPDYRYGYLPRNVTAQVPNNSKNSKVKKDLNVRQFLQMWNEGDDEPSEQNKEETLPKGDELKNLQTHHDNANKQEQLYVLGLVNVPSEELAKYDHIQKISKLPENIKGYNNIELLNQFEEAIESTNMRQFNLKPQKEYHAPLKSTVAKQPMSIPRPVSPLDVEAKISQSVIHKEVGCNFEIKPCSPKMLNVEIATPIQNILDERIIEKVSNPIALKPNVLHKNDKTNIERSFPKAQHLNCENTSKDIIASCSMDNLQFRNDNSLDPGKQNYNLQQYLEYSSVCLSSLPRLDNDIELNFPEINQQFINANNMESVTSPTPIKDLPILDSDQKDGSNIKNEIEKSTKLSHFSPNTETENNVSKLSKYRKLRKSDLESKESQLSPLTKTQFRTDSVIIKNPDMNKNHENDCNIIRDCNADNEQITKKPDLVLNDSITSPHTLQDETSMKCLIKTNLDQEQCNILPKINNEVDQSNLPPDIAIDFSLNKSNNESMKDCSLKEHTSVNDSLLNLINEEMNISEAFDKADLSTNTSYNISSEIESCNHSDDKTNLQLLNDLGVEEFSDKILPSQSDVTETHDEKCDTPQSQNELLYNSERINLSISTEAVDSILDTDLNKNDINLEEKHNNTQDSISKEDSETITSISCRAEESDCIDKNQYSDHTKENYLSLDNDFESNIFYHDMSEKQQDDVQIVDSNLMVPMNATITPEADRSNNNDTSKVEFEVPPSTSEEPKFESDVMSLDVQSCRKNEINKCSEHPNVSMPLSSKDFYFNKRLYSRIIQNLLIRNEEAVLKENKSILQESIINLNNEDNVVDTNSIPIKDDINNLTLAISVKLEEVSEHTMCTDSNNTEDISVHKNDTNIFISSSETNTISMNDKSYSGGDDDLKSICSSTIDTMPVCADNAPENEKLSGSELVDSSIKDNRVENVKTDYVSTNKEDAESLNLVPAEESCNTDEEKQSSCNLEEEIISKPEVSIDRRLRLKRSLSDSALNMYTNDDIKPMNTENIYSIPKKRKKINPCEMMEPHLIAQNLCDIIQTNRRNSISTLYDEENVSFCILIDNSCVITEDSEEAQKICLAEISEDDFENKFENDCAFATEGIIFTNEITNNETCSVSEDVETDTKIDTESDSIGDMNDFVQEDPVDKHREGKTIDEESWIEDVACVETVFSDNIAENIVLDAPYSPSDSVLDFEMEEKNESLIYNDTENMEKIKYIYGNEMCTDDAELVETLYRTPQMDVTKTLIRSESQYSDENNRYYDNDSLEKVLSESNDRSEYESDIKCYNTKNNSPDTLKSATEHDRDSLNSKSPIENVVNNKGDFIDSDSEDNLVQSLENSVCQPTQYDTVHSCESTCDSAITYHHKDESPRYSSSPEVSSTTSEEKSCGILLKITKCNGSISSQINEFSTKSTNKISSKLSENNELVNYPRTRPLLTKAAQKYIPPLKETIRHLKVKLPLPQNSLNKLKLLKIAKEKPKSDERHIKSNDLLKHRYPKKNKPKFEDVLKSIDEIQIKMHKEKNKKHKYSIPKVVIKKNENGAHYASTSSDRDAYNPDLTGRKWQPWVFIEKNYFVDKMALNNKVKAIYSYRKNTYVLAEKFRKYKSVNNAKFIITPPNLEDISSGKLKYTIRLNHNY</sequence>
<feature type="compositionally biased region" description="Polar residues" evidence="1">
    <location>
        <begin position="17"/>
        <end position="37"/>
    </location>
</feature>
<dbReference type="Proteomes" id="UP000694872">
    <property type="component" value="Unplaced"/>
</dbReference>
<proteinExistence type="predicted"/>